<sequence>MTPAPRSMDTAEDSDEELPEELYAAVALVPEKRYTDCLIDNFLNGANHQYYALYPPEFRAQYDRWWAAPRVTPELTSLILRVCACSLHFIIEDSVKVRLEKELETDVVTFANRLHSAAEKLSASIAPGKGGLVHVQQLFLTAYWFKSAEKWTEAWHALSKAIRAANEIELGGPSASELDKAEIAKRMRDVVEKWFEKLPAEYAVKEPDTRWDAEFGWVVFQRRYLHLIGYMGLFSQLRPFVARSSAKPMSDLESTLRASGVDAALGLMDVSWNLFENLVSVGAKFHYAIFCIFDAATVMCSAFVQDEARNLPRRETILEAIKKALSMLAEVAPESKTTAALYRILKGLLSNLPLSTREQGVFKANASKRLKGDRMALPNERPAPKSPSKTSSKRGHTETRRAQRPRHRSSSASSNSDSTLDSSNCQPRSESSVSLPDSCRSISVQASSGEQARRSSTVPSNGVASVGGVSTPFAAAAPIHAAYPSPTDHFMPTTTVASTTVFMASDGFPPTPGFAQSSSFQYNSTLSPVDAFPFSQPGWQPSQVPMSGLNDEVHIYQPGSLAGFDNTAPSVLGYWEWQTLGLGHPVSWGQQAQGQNGIRYHHNGLSGGFHDRGMANDGESSSADGLSR</sequence>
<feature type="region of interest" description="Disordered" evidence="3">
    <location>
        <begin position="366"/>
        <end position="463"/>
    </location>
</feature>
<keyword evidence="6" id="KW-1185">Reference proteome</keyword>
<comment type="caution">
    <text evidence="5">The sequence shown here is derived from an EMBL/GenBank/DDBJ whole genome shotgun (WGS) entry which is preliminary data.</text>
</comment>
<dbReference type="Proteomes" id="UP001197093">
    <property type="component" value="Unassembled WGS sequence"/>
</dbReference>
<evidence type="ECO:0000256" key="3">
    <source>
        <dbReference type="SAM" id="MobiDB-lite"/>
    </source>
</evidence>
<dbReference type="Pfam" id="PF04082">
    <property type="entry name" value="Fungal_trans"/>
    <property type="match status" value="1"/>
</dbReference>
<dbReference type="PANTHER" id="PTHR31001">
    <property type="entry name" value="UNCHARACTERIZED TRANSCRIPTIONAL REGULATORY PROTEIN"/>
    <property type="match status" value="1"/>
</dbReference>
<dbReference type="EMBL" id="JAHCVI010000001">
    <property type="protein sequence ID" value="KAG7293393.1"/>
    <property type="molecule type" value="Genomic_DNA"/>
</dbReference>
<feature type="compositionally biased region" description="Polar residues" evidence="3">
    <location>
        <begin position="425"/>
        <end position="463"/>
    </location>
</feature>
<feature type="compositionally biased region" description="Polar residues" evidence="3">
    <location>
        <begin position="618"/>
        <end position="628"/>
    </location>
</feature>
<dbReference type="CDD" id="cd12148">
    <property type="entry name" value="fungal_TF_MHR"/>
    <property type="match status" value="1"/>
</dbReference>
<evidence type="ECO:0000256" key="2">
    <source>
        <dbReference type="ARBA" id="ARBA00023242"/>
    </source>
</evidence>
<evidence type="ECO:0000259" key="4">
    <source>
        <dbReference type="Pfam" id="PF04082"/>
    </source>
</evidence>
<dbReference type="AlphaFoldDB" id="A0AAD4F9X6"/>
<gene>
    <name evidence="5" type="ORF">NEMBOFW57_003443</name>
</gene>
<keyword evidence="2" id="KW-0539">Nucleus</keyword>
<dbReference type="GO" id="GO:0008270">
    <property type="term" value="F:zinc ion binding"/>
    <property type="evidence" value="ECO:0007669"/>
    <property type="project" value="InterPro"/>
</dbReference>
<dbReference type="PANTHER" id="PTHR31001:SF84">
    <property type="entry name" value="FUNGAL SPECIFIC TRANSCRIPTION FACTOR"/>
    <property type="match status" value="1"/>
</dbReference>
<reference evidence="5" key="1">
    <citation type="submission" date="2023-02" db="EMBL/GenBank/DDBJ databases">
        <authorList>
            <person name="Palmer J.M."/>
        </authorList>
    </citation>
    <scope>NUCLEOTIDE SEQUENCE</scope>
    <source>
        <strain evidence="5">FW57</strain>
    </source>
</reference>
<evidence type="ECO:0000313" key="5">
    <source>
        <dbReference type="EMBL" id="KAG7293393.1"/>
    </source>
</evidence>
<proteinExistence type="predicted"/>
<dbReference type="GO" id="GO:0003677">
    <property type="term" value="F:DNA binding"/>
    <property type="evidence" value="ECO:0007669"/>
    <property type="project" value="InterPro"/>
</dbReference>
<dbReference type="GO" id="GO:0005634">
    <property type="term" value="C:nucleus"/>
    <property type="evidence" value="ECO:0007669"/>
    <property type="project" value="UniProtKB-SubCell"/>
</dbReference>
<feature type="domain" description="Xylanolytic transcriptional activator regulatory" evidence="4">
    <location>
        <begin position="39"/>
        <end position="188"/>
    </location>
</feature>
<dbReference type="GO" id="GO:0006351">
    <property type="term" value="P:DNA-templated transcription"/>
    <property type="evidence" value="ECO:0007669"/>
    <property type="project" value="InterPro"/>
</dbReference>
<feature type="region of interest" description="Disordered" evidence="3">
    <location>
        <begin position="603"/>
        <end position="628"/>
    </location>
</feature>
<name>A0AAD4F9X6_9PEZI</name>
<protein>
    <recommendedName>
        <fullName evidence="4">Xylanolytic transcriptional activator regulatory domain-containing protein</fullName>
    </recommendedName>
</protein>
<comment type="subcellular location">
    <subcellularLocation>
        <location evidence="1">Nucleus</location>
    </subcellularLocation>
</comment>
<evidence type="ECO:0000313" key="6">
    <source>
        <dbReference type="Proteomes" id="UP001197093"/>
    </source>
</evidence>
<organism evidence="5 6">
    <name type="scientific">Staphylotrichum longicolle</name>
    <dbReference type="NCBI Taxonomy" id="669026"/>
    <lineage>
        <taxon>Eukaryota</taxon>
        <taxon>Fungi</taxon>
        <taxon>Dikarya</taxon>
        <taxon>Ascomycota</taxon>
        <taxon>Pezizomycotina</taxon>
        <taxon>Sordariomycetes</taxon>
        <taxon>Sordariomycetidae</taxon>
        <taxon>Sordariales</taxon>
        <taxon>Chaetomiaceae</taxon>
        <taxon>Staphylotrichum</taxon>
    </lineage>
</organism>
<evidence type="ECO:0000256" key="1">
    <source>
        <dbReference type="ARBA" id="ARBA00004123"/>
    </source>
</evidence>
<dbReference type="InterPro" id="IPR050613">
    <property type="entry name" value="Sec_Metabolite_Reg"/>
</dbReference>
<dbReference type="InterPro" id="IPR007219">
    <property type="entry name" value="XnlR_reg_dom"/>
</dbReference>
<feature type="compositionally biased region" description="Low complexity" evidence="3">
    <location>
        <begin position="410"/>
        <end position="424"/>
    </location>
</feature>
<accession>A0AAD4F9X6</accession>